<evidence type="ECO:0008006" key="4">
    <source>
        <dbReference type="Google" id="ProtNLM"/>
    </source>
</evidence>
<dbReference type="Proteomes" id="UP001596542">
    <property type="component" value="Unassembled WGS sequence"/>
</dbReference>
<feature type="transmembrane region" description="Helical" evidence="1">
    <location>
        <begin position="91"/>
        <end position="109"/>
    </location>
</feature>
<name>A0ABW2I637_9BURK</name>
<keyword evidence="3" id="KW-1185">Reference proteome</keyword>
<keyword evidence="1" id="KW-0472">Membrane</keyword>
<organism evidence="2 3">
    <name type="scientific">Herminiimonas glaciei</name>
    <dbReference type="NCBI Taxonomy" id="523788"/>
    <lineage>
        <taxon>Bacteria</taxon>
        <taxon>Pseudomonadati</taxon>
        <taxon>Pseudomonadota</taxon>
        <taxon>Betaproteobacteria</taxon>
        <taxon>Burkholderiales</taxon>
        <taxon>Oxalobacteraceae</taxon>
        <taxon>Herminiimonas</taxon>
    </lineage>
</organism>
<evidence type="ECO:0000256" key="1">
    <source>
        <dbReference type="SAM" id="Phobius"/>
    </source>
</evidence>
<sequence length="114" mass="11865">MVFCRGCSKEIHESAPSCPQCGATQAVAASVNKESGWMSIVSAILAGFMFLGSLDFEGGYDLDVIVGSGILGISSVILASISLYQHKPLKTLAIVAITFAILGFLIVLGNSQPN</sequence>
<keyword evidence="1" id="KW-1133">Transmembrane helix</keyword>
<proteinExistence type="predicted"/>
<dbReference type="RefSeq" id="WP_124573329.1">
    <property type="nucleotide sequence ID" value="NZ_JBHTBU010000001.1"/>
</dbReference>
<comment type="caution">
    <text evidence="2">The sequence shown here is derived from an EMBL/GenBank/DDBJ whole genome shotgun (WGS) entry which is preliminary data.</text>
</comment>
<keyword evidence="1" id="KW-0812">Transmembrane</keyword>
<evidence type="ECO:0000313" key="2">
    <source>
        <dbReference type="EMBL" id="MFC7286444.1"/>
    </source>
</evidence>
<dbReference type="EMBL" id="JBHTBU010000001">
    <property type="protein sequence ID" value="MFC7286444.1"/>
    <property type="molecule type" value="Genomic_DNA"/>
</dbReference>
<feature type="transmembrane region" description="Helical" evidence="1">
    <location>
        <begin position="35"/>
        <end position="52"/>
    </location>
</feature>
<accession>A0ABW2I637</accession>
<gene>
    <name evidence="2" type="ORF">ACFQPC_00190</name>
</gene>
<evidence type="ECO:0000313" key="3">
    <source>
        <dbReference type="Proteomes" id="UP001596542"/>
    </source>
</evidence>
<reference evidence="3" key="1">
    <citation type="journal article" date="2019" name="Int. J. Syst. Evol. Microbiol.">
        <title>The Global Catalogue of Microorganisms (GCM) 10K type strain sequencing project: providing services to taxonomists for standard genome sequencing and annotation.</title>
        <authorList>
            <consortium name="The Broad Institute Genomics Platform"/>
            <consortium name="The Broad Institute Genome Sequencing Center for Infectious Disease"/>
            <person name="Wu L."/>
            <person name="Ma J."/>
        </authorList>
    </citation>
    <scope>NUCLEOTIDE SEQUENCE [LARGE SCALE GENOMIC DNA]</scope>
    <source>
        <strain evidence="3">KACC 12508</strain>
    </source>
</reference>
<protein>
    <recommendedName>
        <fullName evidence="4">Zinc ribbon protein</fullName>
    </recommendedName>
</protein>
<feature type="transmembrane region" description="Helical" evidence="1">
    <location>
        <begin position="64"/>
        <end position="84"/>
    </location>
</feature>